<dbReference type="Proteomes" id="UP000593572">
    <property type="component" value="Unassembled WGS sequence"/>
</dbReference>
<dbReference type="EMBL" id="JABEZX010000002">
    <property type="protein sequence ID" value="MBA0550956.1"/>
    <property type="molecule type" value="Genomic_DNA"/>
</dbReference>
<organism evidence="1 2">
    <name type="scientific">Gossypium lobatum</name>
    <dbReference type="NCBI Taxonomy" id="34289"/>
    <lineage>
        <taxon>Eukaryota</taxon>
        <taxon>Viridiplantae</taxon>
        <taxon>Streptophyta</taxon>
        <taxon>Embryophyta</taxon>
        <taxon>Tracheophyta</taxon>
        <taxon>Spermatophyta</taxon>
        <taxon>Magnoliopsida</taxon>
        <taxon>eudicotyledons</taxon>
        <taxon>Gunneridae</taxon>
        <taxon>Pentapetalae</taxon>
        <taxon>rosids</taxon>
        <taxon>malvids</taxon>
        <taxon>Malvales</taxon>
        <taxon>Malvaceae</taxon>
        <taxon>Malvoideae</taxon>
        <taxon>Gossypium</taxon>
    </lineage>
</organism>
<evidence type="ECO:0000313" key="2">
    <source>
        <dbReference type="Proteomes" id="UP000593572"/>
    </source>
</evidence>
<accession>A0A7J8LET0</accession>
<reference evidence="1 2" key="1">
    <citation type="journal article" date="2019" name="Genome Biol. Evol.">
        <title>Insights into the evolution of the New World diploid cottons (Gossypium, subgenus Houzingenia) based on genome sequencing.</title>
        <authorList>
            <person name="Grover C.E."/>
            <person name="Arick M.A. 2nd"/>
            <person name="Thrash A."/>
            <person name="Conover J.L."/>
            <person name="Sanders W.S."/>
            <person name="Peterson D.G."/>
            <person name="Frelichowski J.E."/>
            <person name="Scheffler J.A."/>
            <person name="Scheffler B.E."/>
            <person name="Wendel J.F."/>
        </authorList>
    </citation>
    <scope>NUCLEOTIDE SEQUENCE [LARGE SCALE GENOMIC DNA]</scope>
    <source>
        <strain evidence="1">157</strain>
        <tissue evidence="1">Leaf</tissue>
    </source>
</reference>
<comment type="caution">
    <text evidence="1">The sequence shown here is derived from an EMBL/GenBank/DDBJ whole genome shotgun (WGS) entry which is preliminary data.</text>
</comment>
<feature type="non-terminal residue" evidence="1">
    <location>
        <position position="1"/>
    </location>
</feature>
<keyword evidence="2" id="KW-1185">Reference proteome</keyword>
<protein>
    <submittedName>
        <fullName evidence="1">Uncharacterized protein</fullName>
    </submittedName>
</protein>
<gene>
    <name evidence="1" type="ORF">Golob_021863</name>
</gene>
<sequence>DSRQWNEGLIHNTFSKIDAERILRIPSVRIADEDFQVWKGEVSGDYSVRSAYKVLLQQSMDPNLLLEQTTYKQFYKKLWGPQLPTKLKITFWRCSKNYIPTLWIALRSRRFGDNYNVHGLANLKICVFWIGLPGSLKISGLVIQGANGRVLGSRIVLNDNIPSTVKGLAGVFKYASSNTGNVKKWSGSSTCDGGFETKDTLEYERRSTYFCRRGGRENDYAAYRSDGSRANINCTCYNLEVFRASPAFSLGWVI</sequence>
<proteinExistence type="predicted"/>
<evidence type="ECO:0000313" key="1">
    <source>
        <dbReference type="EMBL" id="MBA0550956.1"/>
    </source>
</evidence>
<dbReference type="AlphaFoldDB" id="A0A7J8LET0"/>
<name>A0A7J8LET0_9ROSI</name>